<dbReference type="SUPFAM" id="SSF57903">
    <property type="entry name" value="FYVE/PHD zinc finger"/>
    <property type="match status" value="1"/>
</dbReference>
<feature type="domain" description="PH" evidence="10">
    <location>
        <begin position="250"/>
        <end position="347"/>
    </location>
</feature>
<dbReference type="InterPro" id="IPR011011">
    <property type="entry name" value="Znf_FYVE_PHD"/>
</dbReference>
<dbReference type="VEuPathDB" id="AmoebaDB:EHI7A_074230"/>
<dbReference type="AlphaFoldDB" id="A0A5K1U449"/>
<dbReference type="PANTHER" id="PTHR12673:SF263">
    <property type="entry name" value="PLECKSTRIN DOMAIN-CONTAINING PROTEIN"/>
    <property type="match status" value="1"/>
</dbReference>
<dbReference type="InterPro" id="IPR000219">
    <property type="entry name" value="DH_dom"/>
</dbReference>
<dbReference type="CDD" id="cd00160">
    <property type="entry name" value="RhoGEF"/>
    <property type="match status" value="1"/>
</dbReference>
<dbReference type="GO" id="GO:0005085">
    <property type="term" value="F:guanyl-nucleotide exchange factor activity"/>
    <property type="evidence" value="ECO:0007669"/>
    <property type="project" value="UniProtKB-KW"/>
</dbReference>
<dbReference type="VEuPathDB" id="AmoebaDB:EHI_110980"/>
<dbReference type="PANTHER" id="PTHR12673">
    <property type="entry name" value="FACIOGENITAL DYSPLASIA PROTEIN"/>
    <property type="match status" value="1"/>
</dbReference>
<comment type="subcellular location">
    <subcellularLocation>
        <location evidence="1">Cytoplasm</location>
        <location evidence="1">Cytoskeleton</location>
    </subcellularLocation>
</comment>
<dbReference type="InterPro" id="IPR017455">
    <property type="entry name" value="Znf_FYVE-rel"/>
</dbReference>
<dbReference type="SUPFAM" id="SSF50729">
    <property type="entry name" value="PH domain-like"/>
    <property type="match status" value="1"/>
</dbReference>
<evidence type="ECO:0000313" key="13">
    <source>
        <dbReference type="EMBL" id="GAT96679.1"/>
    </source>
</evidence>
<evidence type="ECO:0000256" key="6">
    <source>
        <dbReference type="ARBA" id="ARBA00022833"/>
    </source>
</evidence>
<dbReference type="SMART" id="SM00325">
    <property type="entry name" value="RhoGEF"/>
    <property type="match status" value="1"/>
</dbReference>
<feature type="compositionally biased region" description="Polar residues" evidence="9">
    <location>
        <begin position="647"/>
        <end position="658"/>
    </location>
</feature>
<dbReference type="GO" id="GO:0005737">
    <property type="term" value="C:cytoplasm"/>
    <property type="evidence" value="ECO:0007669"/>
    <property type="project" value="TreeGrafter"/>
</dbReference>
<accession>A0A5K1U449</accession>
<keyword evidence="3" id="KW-0344">Guanine-nucleotide releasing factor</keyword>
<dbReference type="GO" id="GO:0005856">
    <property type="term" value="C:cytoskeleton"/>
    <property type="evidence" value="ECO:0007669"/>
    <property type="project" value="UniProtKB-SubCell"/>
</dbReference>
<evidence type="ECO:0000256" key="7">
    <source>
        <dbReference type="ARBA" id="ARBA00023212"/>
    </source>
</evidence>
<dbReference type="SMART" id="SM00064">
    <property type="entry name" value="FYVE"/>
    <property type="match status" value="1"/>
</dbReference>
<feature type="domain" description="DH" evidence="11">
    <location>
        <begin position="35"/>
        <end position="219"/>
    </location>
</feature>
<dbReference type="Gene3D" id="1.20.900.10">
    <property type="entry name" value="Dbl homology (DH) domain"/>
    <property type="match status" value="1"/>
</dbReference>
<dbReference type="InterPro" id="IPR001331">
    <property type="entry name" value="GDS_CDC24_CS"/>
</dbReference>
<dbReference type="VEuPathDB" id="AmoebaDB:EHI8A_076150"/>
<feature type="compositionally biased region" description="Basic and acidic residues" evidence="9">
    <location>
        <begin position="572"/>
        <end position="585"/>
    </location>
</feature>
<name>A0A5K1U449_ENTHI</name>
<dbReference type="PROSITE" id="PS50010">
    <property type="entry name" value="DH_2"/>
    <property type="match status" value="1"/>
</dbReference>
<evidence type="ECO:0000259" key="12">
    <source>
        <dbReference type="PROSITE" id="PS50178"/>
    </source>
</evidence>
<evidence type="ECO:0000256" key="2">
    <source>
        <dbReference type="ARBA" id="ARBA00022490"/>
    </source>
</evidence>
<comment type="caution">
    <text evidence="13">The sequence shown here is derived from an EMBL/GenBank/DDBJ whole genome shotgun (WGS) entry which is preliminary data.</text>
</comment>
<dbReference type="EMBL" id="BDEQ01000001">
    <property type="protein sequence ID" value="GAT96679.1"/>
    <property type="molecule type" value="Genomic_DNA"/>
</dbReference>
<sequence>MNLEDFEVIDKDGNFTEVDFKIEHPVKENEEPLDQRRRIINEIYDTEESYVQGLKLCIKYYYEPLNENKGIIPKNKLDVIFLHFPDVQSMNSSFFEQLKEQKEKGKLYDCIGSIFVEFAHFFKVYKLIVGNSEAVLAVLKDVCSSPHVSRYLEQQRLRINAKVQLDLRSYLITPVQRLPRYNLLLNELLKHTPTDHPDYNNIVSALAFLKECTQYANDSVRERERRDKLITIAKTCEGATAESIVKPGRSFVKSGEVLEIGKKINKPRFIYLFNDMLMYGIGDERKLSVIGMYNIESIMIKDIKDSPNSLHCFRILSLSSSEVDITFQCETEEEKKAWFDNISNAAQDERSRLLTLRNEITVNSTTVWIPDEEANECMRCGTPFTLFFRKHHCRNCGYIICANCRTRCKVPKLGRVDYVCLKCYDELQVETKRRNSLTTSQPQQIVKDTTSSPALPEQSKQFNNPIHSTNNTLSQEQTPSTIKSSSNDTQINKQASYLSPLPTRPSHQKTESCQVQFNLPSKQFDLSSQSLKKVQQSQQLSSSELPPHSSTTKQKSLRQETSITTSESFDNSTDKKEIQPIKKENNNTTIPQQPIKRAQPSLPQRQPSNSNIQRTKLLPPSRGNTTNPSSTITNSKPLVPSRAAPKVNTQTTTPNVDVTQHENNSFKERLAMFQQQSSQTEKPALPIRRKVNPPIN</sequence>
<organism evidence="13 14">
    <name type="scientific">Entamoeba histolytica</name>
    <dbReference type="NCBI Taxonomy" id="5759"/>
    <lineage>
        <taxon>Eukaryota</taxon>
        <taxon>Amoebozoa</taxon>
        <taxon>Evosea</taxon>
        <taxon>Archamoebae</taxon>
        <taxon>Mastigamoebida</taxon>
        <taxon>Entamoebidae</taxon>
        <taxon>Entamoeba</taxon>
    </lineage>
</organism>
<dbReference type="Pfam" id="PF00621">
    <property type="entry name" value="RhoGEF"/>
    <property type="match status" value="1"/>
</dbReference>
<evidence type="ECO:0000259" key="11">
    <source>
        <dbReference type="PROSITE" id="PS50010"/>
    </source>
</evidence>
<dbReference type="VEuPathDB" id="AmoebaDB:KM1_135240"/>
<dbReference type="InterPro" id="IPR001849">
    <property type="entry name" value="PH_domain"/>
</dbReference>
<evidence type="ECO:0000256" key="1">
    <source>
        <dbReference type="ARBA" id="ARBA00004245"/>
    </source>
</evidence>
<feature type="compositionally biased region" description="Low complexity" evidence="9">
    <location>
        <begin position="624"/>
        <end position="635"/>
    </location>
</feature>
<dbReference type="Pfam" id="PF00169">
    <property type="entry name" value="PH"/>
    <property type="match status" value="1"/>
</dbReference>
<feature type="region of interest" description="Disordered" evidence="9">
    <location>
        <begin position="528"/>
        <end position="658"/>
    </location>
</feature>
<evidence type="ECO:0000256" key="8">
    <source>
        <dbReference type="PROSITE-ProRule" id="PRU00091"/>
    </source>
</evidence>
<feature type="compositionally biased region" description="Polar residues" evidence="9">
    <location>
        <begin position="551"/>
        <end position="571"/>
    </location>
</feature>
<dbReference type="Gene3D" id="2.30.29.30">
    <property type="entry name" value="Pleckstrin-homology domain (PH domain)/Phosphotyrosine-binding domain (PTB)"/>
    <property type="match status" value="1"/>
</dbReference>
<feature type="compositionally biased region" description="Polar residues" evidence="9">
    <location>
        <begin position="601"/>
        <end position="614"/>
    </location>
</feature>
<dbReference type="GO" id="GO:0035556">
    <property type="term" value="P:intracellular signal transduction"/>
    <property type="evidence" value="ECO:0007669"/>
    <property type="project" value="InterPro"/>
</dbReference>
<gene>
    <name evidence="13" type="ORF">CL6EHI_110980</name>
</gene>
<evidence type="ECO:0000259" key="10">
    <source>
        <dbReference type="PROSITE" id="PS50003"/>
    </source>
</evidence>
<evidence type="ECO:0000256" key="4">
    <source>
        <dbReference type="ARBA" id="ARBA00022723"/>
    </source>
</evidence>
<dbReference type="VEuPathDB" id="AmoebaDB:EHI5A_108370"/>
<dbReference type="OMA" id="IQDRMTT"/>
<keyword evidence="4" id="KW-0479">Metal-binding</keyword>
<feature type="compositionally biased region" description="Polar residues" evidence="9">
    <location>
        <begin position="436"/>
        <end position="489"/>
    </location>
</feature>
<protein>
    <submittedName>
        <fullName evidence="13">Rho guanine nucleotide exchange factor putative</fullName>
    </submittedName>
</protein>
<dbReference type="Proteomes" id="UP000078387">
    <property type="component" value="Unassembled WGS sequence"/>
</dbReference>
<feature type="domain" description="FYVE-type" evidence="12">
    <location>
        <begin position="371"/>
        <end position="428"/>
    </location>
</feature>
<dbReference type="SMART" id="SM00233">
    <property type="entry name" value="PH"/>
    <property type="match status" value="1"/>
</dbReference>
<feature type="compositionally biased region" description="Low complexity" evidence="9">
    <location>
        <begin position="528"/>
        <end position="550"/>
    </location>
</feature>
<evidence type="ECO:0000256" key="5">
    <source>
        <dbReference type="ARBA" id="ARBA00022771"/>
    </source>
</evidence>
<dbReference type="InterPro" id="IPR013083">
    <property type="entry name" value="Znf_RING/FYVE/PHD"/>
</dbReference>
<dbReference type="PROSITE" id="PS00741">
    <property type="entry name" value="DH_1"/>
    <property type="match status" value="1"/>
</dbReference>
<keyword evidence="5 8" id="KW-0863">Zinc-finger</keyword>
<keyword evidence="2" id="KW-0963">Cytoplasm</keyword>
<dbReference type="InterPro" id="IPR011993">
    <property type="entry name" value="PH-like_dom_sf"/>
</dbReference>
<keyword evidence="6" id="KW-0862">Zinc</keyword>
<feature type="compositionally biased region" description="Basic residues" evidence="9">
    <location>
        <begin position="687"/>
        <end position="696"/>
    </location>
</feature>
<dbReference type="Gene3D" id="3.30.40.10">
    <property type="entry name" value="Zinc/RING finger domain, C3HC4 (zinc finger)"/>
    <property type="match status" value="1"/>
</dbReference>
<dbReference type="PROSITE" id="PS50003">
    <property type="entry name" value="PH_DOMAIN"/>
    <property type="match status" value="1"/>
</dbReference>
<dbReference type="SUPFAM" id="SSF48065">
    <property type="entry name" value="DBL homology domain (DH-domain)"/>
    <property type="match status" value="1"/>
</dbReference>
<dbReference type="GO" id="GO:0008270">
    <property type="term" value="F:zinc ion binding"/>
    <property type="evidence" value="ECO:0007669"/>
    <property type="project" value="UniProtKB-KW"/>
</dbReference>
<dbReference type="InterPro" id="IPR000306">
    <property type="entry name" value="Znf_FYVE"/>
</dbReference>
<dbReference type="PROSITE" id="PS50178">
    <property type="entry name" value="ZF_FYVE"/>
    <property type="match status" value="1"/>
</dbReference>
<dbReference type="InterPro" id="IPR035899">
    <property type="entry name" value="DBL_dom_sf"/>
</dbReference>
<keyword evidence="7" id="KW-0206">Cytoskeleton</keyword>
<dbReference type="Pfam" id="PF01363">
    <property type="entry name" value="FYVE"/>
    <property type="match status" value="1"/>
</dbReference>
<dbReference type="InterPro" id="IPR051092">
    <property type="entry name" value="FYVE_RhoGEF_PH"/>
</dbReference>
<evidence type="ECO:0000256" key="9">
    <source>
        <dbReference type="SAM" id="MobiDB-lite"/>
    </source>
</evidence>
<evidence type="ECO:0000313" key="14">
    <source>
        <dbReference type="Proteomes" id="UP000078387"/>
    </source>
</evidence>
<feature type="region of interest" description="Disordered" evidence="9">
    <location>
        <begin position="434"/>
        <end position="489"/>
    </location>
</feature>
<feature type="region of interest" description="Disordered" evidence="9">
    <location>
        <begin position="673"/>
        <end position="696"/>
    </location>
</feature>
<proteinExistence type="predicted"/>
<reference evidence="13 14" key="1">
    <citation type="submission" date="2016-05" db="EMBL/GenBank/DDBJ databases">
        <title>First whole genome sequencing of Entamoeba histolytica HM1:IMSS-clone-6.</title>
        <authorList>
            <person name="Mukherjee Avik.K."/>
            <person name="Izumyama S."/>
            <person name="Nakada-Tsukui K."/>
            <person name="Nozaki T."/>
        </authorList>
    </citation>
    <scope>NUCLEOTIDE SEQUENCE [LARGE SCALE GENOMIC DNA]</scope>
    <source>
        <strain evidence="13 14">HM1:IMSS clone 6</strain>
    </source>
</reference>
<evidence type="ECO:0000256" key="3">
    <source>
        <dbReference type="ARBA" id="ARBA00022658"/>
    </source>
</evidence>